<gene>
    <name evidence="2" type="ORF">AVEN_52481_1</name>
</gene>
<dbReference type="AlphaFoldDB" id="A0A4Y2CXS6"/>
<dbReference type="EMBL" id="BGPR01000259">
    <property type="protein sequence ID" value="GBM08647.1"/>
    <property type="molecule type" value="Genomic_DNA"/>
</dbReference>
<feature type="compositionally biased region" description="Polar residues" evidence="1">
    <location>
        <begin position="695"/>
        <end position="715"/>
    </location>
</feature>
<proteinExistence type="predicted"/>
<sequence length="870" mass="97556">MDPDFENLLRDTEKRRREAMKEFFDKYETNDGDSEDEVVDLRILEIIKPKSKKKKNLKSLKKRGRVPPKVIKFGEMNSYCMSIESKRYVRRIKRRILTMKKSNDDSILSCEIEKYEVTETAEILVTKNRIDDTYNHEKSYLSEDDDKSICNESQNETLPLNCKSNSPAGLYYPDNTKLDSLTCDQARLSRKDKSFSSEIPRIYAYNQYFRNSPTLDALRKGLSICSLTNEPQVKYRNYSATKYVYSSCKFSNNSSMPESPGKKASKLRKCYVKLQRISLPENAPADSFKSPESHCGFKSSQNVSNSSQLKFIKNTKIFDFLNKISDSEVSDVLSIGKSSNEDDINNSHKLLTESSSSDDEGTNPDTLLSMVNRVSISSKDIFRYSSVGHLIGKDRNTPSMVCDGGNTSCEISNPIQLKKSNFLPKKSVFLLEKSDAENFNRVYKNPFHKTSKYLSTEKSSNKNPPKINSPITILFSDKSLEHCSSSSTATVKDNCGNETPALISEDGTSNNIDKLQNIFHSAVAEVSNTVPSNNICSPQPDRFSSAFSNLSTSCCGNTQYSADQFLPDNGIASSQVFNRKNKSQETSNTAILEKSNIFSKKNISLLEKSVAENLGHSYKNSCNEISGKFSTVKSNDKNYCPKINSPVATSYSLRSEEHYSNSRRATVNDCSGGGCPGLRSKNRISYSKDKFKISSSNEPSIIKNSPSKDTSTPQIGNKCPRPKKTSAPNTCPASGIDDDPSNEDISTPRIVKEHLRPKKIFTPNTCPAKNIDSHMSRSVKKSNLKYVGHTLYKFNKSQYRKKHGSAQNRTLDDHYNLGNKSTSSVCCLKYDLQDTSNIPCMVSKKRVPMKPLSKKLKLTPNLSVDSLSML</sequence>
<evidence type="ECO:0000256" key="1">
    <source>
        <dbReference type="SAM" id="MobiDB-lite"/>
    </source>
</evidence>
<dbReference type="Proteomes" id="UP000499080">
    <property type="component" value="Unassembled WGS sequence"/>
</dbReference>
<reference evidence="2 3" key="1">
    <citation type="journal article" date="2019" name="Sci. Rep.">
        <title>Orb-weaving spider Araneus ventricosus genome elucidates the spidroin gene catalogue.</title>
        <authorList>
            <person name="Kono N."/>
            <person name="Nakamura H."/>
            <person name="Ohtoshi R."/>
            <person name="Moran D.A.P."/>
            <person name="Shinohara A."/>
            <person name="Yoshida Y."/>
            <person name="Fujiwara M."/>
            <person name="Mori M."/>
            <person name="Tomita M."/>
            <person name="Arakawa K."/>
        </authorList>
    </citation>
    <scope>NUCLEOTIDE SEQUENCE [LARGE SCALE GENOMIC DNA]</scope>
</reference>
<name>A0A4Y2CXS6_ARAVE</name>
<comment type="caution">
    <text evidence="2">The sequence shown here is derived from an EMBL/GenBank/DDBJ whole genome shotgun (WGS) entry which is preliminary data.</text>
</comment>
<accession>A0A4Y2CXS6</accession>
<evidence type="ECO:0000313" key="3">
    <source>
        <dbReference type="Proteomes" id="UP000499080"/>
    </source>
</evidence>
<evidence type="ECO:0000313" key="2">
    <source>
        <dbReference type="EMBL" id="GBM08647.1"/>
    </source>
</evidence>
<keyword evidence="3" id="KW-1185">Reference proteome</keyword>
<protein>
    <submittedName>
        <fullName evidence="2">Uncharacterized protein</fullName>
    </submittedName>
</protein>
<feature type="region of interest" description="Disordered" evidence="1">
    <location>
        <begin position="344"/>
        <end position="366"/>
    </location>
</feature>
<dbReference type="OrthoDB" id="10650435at2759"/>
<organism evidence="2 3">
    <name type="scientific">Araneus ventricosus</name>
    <name type="common">Orbweaver spider</name>
    <name type="synonym">Epeira ventricosa</name>
    <dbReference type="NCBI Taxonomy" id="182803"/>
    <lineage>
        <taxon>Eukaryota</taxon>
        <taxon>Metazoa</taxon>
        <taxon>Ecdysozoa</taxon>
        <taxon>Arthropoda</taxon>
        <taxon>Chelicerata</taxon>
        <taxon>Arachnida</taxon>
        <taxon>Araneae</taxon>
        <taxon>Araneomorphae</taxon>
        <taxon>Entelegynae</taxon>
        <taxon>Araneoidea</taxon>
        <taxon>Araneidae</taxon>
        <taxon>Araneus</taxon>
    </lineage>
</organism>
<feature type="region of interest" description="Disordered" evidence="1">
    <location>
        <begin position="695"/>
        <end position="744"/>
    </location>
</feature>